<sequence length="169" mass="18366">MCKLLIFTSAACACTTADCPHHTLPAGSAAAAEHRGPHARIARWEHCVAWRSMEFEARHVDRDSVAQVCWDAGAGAVAEFGERAPRCPDGRPGKEERSSGWMCGTSSVVNDAANVTRPDLYSVQGNTLVPCLMAGDKEQPFQTTMTVEGKDAQGNYLNYLNRLRQPTKS</sequence>
<gene>
    <name evidence="2" type="ORF">QBC33DRAFT_512797</name>
</gene>
<accession>A0AAJ0FJP2</accession>
<comment type="caution">
    <text evidence="2">The sequence shown here is derived from an EMBL/GenBank/DDBJ whole genome shotgun (WGS) entry which is preliminary data.</text>
</comment>
<dbReference type="RefSeq" id="XP_060286355.1">
    <property type="nucleotide sequence ID" value="XM_060425933.1"/>
</dbReference>
<protein>
    <submittedName>
        <fullName evidence="2">Uncharacterized protein</fullName>
    </submittedName>
</protein>
<feature type="signal peptide" evidence="1">
    <location>
        <begin position="1"/>
        <end position="17"/>
    </location>
</feature>
<dbReference type="Proteomes" id="UP001244011">
    <property type="component" value="Unassembled WGS sequence"/>
</dbReference>
<dbReference type="GeneID" id="85309120"/>
<dbReference type="AlphaFoldDB" id="A0AAJ0FJP2"/>
<keyword evidence="3" id="KW-1185">Reference proteome</keyword>
<keyword evidence="1" id="KW-0732">Signal</keyword>
<name>A0AAJ0FJP2_9PEZI</name>
<reference evidence="2" key="1">
    <citation type="submission" date="2023-06" db="EMBL/GenBank/DDBJ databases">
        <title>Genome-scale phylogeny and comparative genomics of the fungal order Sordariales.</title>
        <authorList>
            <consortium name="Lawrence Berkeley National Laboratory"/>
            <person name="Hensen N."/>
            <person name="Bonometti L."/>
            <person name="Westerberg I."/>
            <person name="Brannstrom I.O."/>
            <person name="Guillou S."/>
            <person name="Cros-Aarteil S."/>
            <person name="Calhoun S."/>
            <person name="Haridas S."/>
            <person name="Kuo A."/>
            <person name="Mondo S."/>
            <person name="Pangilinan J."/>
            <person name="Riley R."/>
            <person name="Labutti K."/>
            <person name="Andreopoulos B."/>
            <person name="Lipzen A."/>
            <person name="Chen C."/>
            <person name="Yanf M."/>
            <person name="Daum C."/>
            <person name="Ng V."/>
            <person name="Clum A."/>
            <person name="Steindorff A."/>
            <person name="Ohm R."/>
            <person name="Martin F."/>
            <person name="Silar P."/>
            <person name="Natvig D."/>
            <person name="Lalanne C."/>
            <person name="Gautier V."/>
            <person name="Ament-Velasquez S.L."/>
            <person name="Kruys A."/>
            <person name="Hutchinson M.I."/>
            <person name="Powell A.J."/>
            <person name="Barry K."/>
            <person name="Miller A.N."/>
            <person name="Grigoriev I.V."/>
            <person name="Debuchy R."/>
            <person name="Gladieux P."/>
            <person name="Thoren M.H."/>
            <person name="Johannesson H."/>
        </authorList>
    </citation>
    <scope>NUCLEOTIDE SEQUENCE</scope>
    <source>
        <strain evidence="2">8032-3</strain>
    </source>
</reference>
<proteinExistence type="predicted"/>
<feature type="chain" id="PRO_5042584336" evidence="1">
    <location>
        <begin position="18"/>
        <end position="169"/>
    </location>
</feature>
<evidence type="ECO:0000256" key="1">
    <source>
        <dbReference type="SAM" id="SignalP"/>
    </source>
</evidence>
<organism evidence="2 3">
    <name type="scientific">Phialemonium atrogriseum</name>
    <dbReference type="NCBI Taxonomy" id="1093897"/>
    <lineage>
        <taxon>Eukaryota</taxon>
        <taxon>Fungi</taxon>
        <taxon>Dikarya</taxon>
        <taxon>Ascomycota</taxon>
        <taxon>Pezizomycotina</taxon>
        <taxon>Sordariomycetes</taxon>
        <taxon>Sordariomycetidae</taxon>
        <taxon>Cephalothecales</taxon>
        <taxon>Cephalothecaceae</taxon>
        <taxon>Phialemonium</taxon>
    </lineage>
</organism>
<evidence type="ECO:0000313" key="2">
    <source>
        <dbReference type="EMBL" id="KAK1770142.1"/>
    </source>
</evidence>
<dbReference type="EMBL" id="MU839001">
    <property type="protein sequence ID" value="KAK1770142.1"/>
    <property type="molecule type" value="Genomic_DNA"/>
</dbReference>
<evidence type="ECO:0000313" key="3">
    <source>
        <dbReference type="Proteomes" id="UP001244011"/>
    </source>
</evidence>